<dbReference type="GO" id="GO:0005524">
    <property type="term" value="F:ATP binding"/>
    <property type="evidence" value="ECO:0007669"/>
    <property type="project" value="UniProtKB-UniRule"/>
</dbReference>
<evidence type="ECO:0000256" key="3">
    <source>
        <dbReference type="ARBA" id="ARBA00022598"/>
    </source>
</evidence>
<evidence type="ECO:0000256" key="10">
    <source>
        <dbReference type="HAMAP-Rule" id="MF_00162"/>
    </source>
</evidence>
<dbReference type="Gene3D" id="3.30.1490.20">
    <property type="entry name" value="ATP-grasp fold, A domain"/>
    <property type="match status" value="1"/>
</dbReference>
<keyword evidence="3 10" id="KW-0436">Ligase</keyword>
<dbReference type="NCBIfam" id="NF003573">
    <property type="entry name" value="PRK05246.1"/>
    <property type="match status" value="1"/>
</dbReference>
<dbReference type="InterPro" id="IPR006284">
    <property type="entry name" value="Glut_synth_pro"/>
</dbReference>
<evidence type="ECO:0000256" key="7">
    <source>
        <dbReference type="ARBA" id="ARBA00022840"/>
    </source>
</evidence>
<evidence type="ECO:0000256" key="8">
    <source>
        <dbReference type="ARBA" id="ARBA00022842"/>
    </source>
</evidence>
<feature type="domain" description="ATP-grasp" evidence="11">
    <location>
        <begin position="127"/>
        <end position="311"/>
    </location>
</feature>
<keyword evidence="8" id="KW-0460">Magnesium</keyword>
<dbReference type="STRING" id="1277257.G293_01810"/>
<dbReference type="Pfam" id="PF02955">
    <property type="entry name" value="GSH-S_ATP"/>
    <property type="match status" value="1"/>
</dbReference>
<proteinExistence type="inferred from homology"/>
<dbReference type="OrthoDB" id="9785415at2"/>
<keyword evidence="6 10" id="KW-0547">Nucleotide-binding</keyword>
<keyword evidence="13" id="KW-1185">Reference proteome</keyword>
<name>A0A0G3I2B0_LIBAF</name>
<dbReference type="GO" id="GO:0046872">
    <property type="term" value="F:metal ion binding"/>
    <property type="evidence" value="ECO:0007669"/>
    <property type="project" value="UniProtKB-KW"/>
</dbReference>
<evidence type="ECO:0000256" key="9">
    <source>
        <dbReference type="ARBA" id="ARBA00023211"/>
    </source>
</evidence>
<dbReference type="NCBIfam" id="TIGR01380">
    <property type="entry name" value="glut_syn"/>
    <property type="match status" value="1"/>
</dbReference>
<dbReference type="PATRIC" id="fig|1277257.4.peg.392"/>
<dbReference type="Gene3D" id="3.30.470.20">
    <property type="entry name" value="ATP-grasp fold, B domain"/>
    <property type="match status" value="1"/>
</dbReference>
<dbReference type="InterPro" id="IPR004215">
    <property type="entry name" value="GSHS_N"/>
</dbReference>
<evidence type="ECO:0000313" key="12">
    <source>
        <dbReference type="EMBL" id="AKK19994.1"/>
    </source>
</evidence>
<dbReference type="PANTHER" id="PTHR21621:SF4">
    <property type="entry name" value="GLUTATHIONE SYNTHETASE"/>
    <property type="match status" value="1"/>
</dbReference>
<keyword evidence="4 10" id="KW-0317">Glutathione biosynthesis</keyword>
<dbReference type="InterPro" id="IPR016185">
    <property type="entry name" value="PreATP-grasp_dom_sf"/>
</dbReference>
<dbReference type="GO" id="GO:0004363">
    <property type="term" value="F:glutathione synthase activity"/>
    <property type="evidence" value="ECO:0007669"/>
    <property type="project" value="UniProtKB-UniRule"/>
</dbReference>
<keyword evidence="7 10" id="KW-0067">ATP-binding</keyword>
<keyword evidence="9" id="KW-0464">Manganese</keyword>
<dbReference type="SUPFAM" id="SSF56059">
    <property type="entry name" value="Glutathione synthetase ATP-binding domain-like"/>
    <property type="match status" value="1"/>
</dbReference>
<dbReference type="HAMAP" id="MF_00162">
    <property type="entry name" value="GSH_S"/>
    <property type="match status" value="1"/>
</dbReference>
<dbReference type="InterPro" id="IPR013815">
    <property type="entry name" value="ATP_grasp_subdomain_1"/>
</dbReference>
<dbReference type="KEGG" id="lau:G293_01810"/>
<evidence type="ECO:0000256" key="5">
    <source>
        <dbReference type="ARBA" id="ARBA00022723"/>
    </source>
</evidence>
<keyword evidence="5" id="KW-0479">Metal-binding</keyword>
<dbReference type="SUPFAM" id="SSF52440">
    <property type="entry name" value="PreATP-grasp domain"/>
    <property type="match status" value="1"/>
</dbReference>
<evidence type="ECO:0000256" key="4">
    <source>
        <dbReference type="ARBA" id="ARBA00022684"/>
    </source>
</evidence>
<comment type="catalytic activity">
    <reaction evidence="10">
        <text>gamma-L-glutamyl-L-cysteine + glycine + ATP = glutathione + ADP + phosphate + H(+)</text>
        <dbReference type="Rhea" id="RHEA:13557"/>
        <dbReference type="ChEBI" id="CHEBI:15378"/>
        <dbReference type="ChEBI" id="CHEBI:30616"/>
        <dbReference type="ChEBI" id="CHEBI:43474"/>
        <dbReference type="ChEBI" id="CHEBI:57305"/>
        <dbReference type="ChEBI" id="CHEBI:57925"/>
        <dbReference type="ChEBI" id="CHEBI:58173"/>
        <dbReference type="ChEBI" id="CHEBI:456216"/>
        <dbReference type="EC" id="6.3.2.3"/>
    </reaction>
</comment>
<comment type="similarity">
    <text evidence="10">Belongs to the prokaryotic GSH synthase family.</text>
</comment>
<protein>
    <recommendedName>
        <fullName evidence="10">Glutathione synthetase</fullName>
        <ecNumber evidence="10">6.3.2.3</ecNumber>
    </recommendedName>
    <alternativeName>
        <fullName evidence="10">GSH synthetase</fullName>
        <shortName evidence="10">GSH-S</shortName>
        <shortName evidence="10">GSHase</shortName>
    </alternativeName>
    <alternativeName>
        <fullName evidence="10">Glutathione synthase</fullName>
    </alternativeName>
</protein>
<dbReference type="RefSeq" id="WP_047264049.1">
    <property type="nucleotide sequence ID" value="NZ_CP004021.1"/>
</dbReference>
<dbReference type="EMBL" id="CP004021">
    <property type="protein sequence ID" value="AKK19994.1"/>
    <property type="molecule type" value="Genomic_DNA"/>
</dbReference>
<sequence>MKKIHKVAIQMDHISTIKAEKDSTFAIALEAQKRKYQLFHYTPDQLYIRDNKVYAKTQLLSLYDQKEQYYSLGEENNVDLSQMDVILIRQDPPFNMHYITSTYLLEKINYKTRIVNNPFWIRNSPEKIFVTEFSELMPPTLISRDIHQITQFYLEMKDVIIKPLYGNGGIGVFRMTPGDRNFSSLIEMLFEKYPEPLVVQSYLPQVRKGDKRILLLNGEPVGAINRIPSEVDNRSNIHAGGKTELIQLTQNDQDICNRIGESLRKRGLFFTGIDIIGDHITEINITSPTCIREIHQSGGNDIASLFWDGIEKNTNPFQNSYMP</sequence>
<gene>
    <name evidence="10" type="primary">gshB</name>
    <name evidence="12" type="ORF">G293_01810</name>
</gene>
<evidence type="ECO:0000256" key="6">
    <source>
        <dbReference type="ARBA" id="ARBA00022741"/>
    </source>
</evidence>
<dbReference type="Proteomes" id="UP000035503">
    <property type="component" value="Chromosome"/>
</dbReference>
<dbReference type="InterPro" id="IPR011761">
    <property type="entry name" value="ATP-grasp"/>
</dbReference>
<organism evidence="12 13">
    <name type="scientific">Candidatus Liberibacter africanus PTSAPSY</name>
    <dbReference type="NCBI Taxonomy" id="1277257"/>
    <lineage>
        <taxon>Bacteria</taxon>
        <taxon>Pseudomonadati</taxon>
        <taxon>Pseudomonadota</taxon>
        <taxon>Alphaproteobacteria</taxon>
        <taxon>Hyphomicrobiales</taxon>
        <taxon>Rhizobiaceae</taxon>
        <taxon>Liberibacter</taxon>
    </lineage>
</organism>
<dbReference type="InterPro" id="IPR004218">
    <property type="entry name" value="GSHS_ATP-bd"/>
</dbReference>
<comment type="cofactor">
    <cofactor evidence="2">
        <name>Mg(2+)</name>
        <dbReference type="ChEBI" id="CHEBI:18420"/>
    </cofactor>
</comment>
<comment type="pathway">
    <text evidence="10">Sulfur metabolism; glutathione biosynthesis; glutathione from L-cysteine and L-glutamate: step 2/2.</text>
</comment>
<dbReference type="Gene3D" id="3.40.50.20">
    <property type="match status" value="1"/>
</dbReference>
<dbReference type="Pfam" id="PF02951">
    <property type="entry name" value="GSH-S_N"/>
    <property type="match status" value="1"/>
</dbReference>
<dbReference type="PROSITE" id="PS50975">
    <property type="entry name" value="ATP_GRASP"/>
    <property type="match status" value="1"/>
</dbReference>
<evidence type="ECO:0000259" key="11">
    <source>
        <dbReference type="PROSITE" id="PS50975"/>
    </source>
</evidence>
<evidence type="ECO:0000313" key="13">
    <source>
        <dbReference type="Proteomes" id="UP000035503"/>
    </source>
</evidence>
<dbReference type="PANTHER" id="PTHR21621">
    <property type="entry name" value="RIBOSOMAL PROTEIN S6 MODIFICATION PROTEIN"/>
    <property type="match status" value="1"/>
</dbReference>
<evidence type="ECO:0000256" key="1">
    <source>
        <dbReference type="ARBA" id="ARBA00001936"/>
    </source>
</evidence>
<dbReference type="UniPathway" id="UPA00142">
    <property type="reaction ID" value="UER00210"/>
</dbReference>
<accession>A0A0G3I2B0</accession>
<dbReference type="AlphaFoldDB" id="A0A0G3I2B0"/>
<dbReference type="GO" id="GO:0005737">
    <property type="term" value="C:cytoplasm"/>
    <property type="evidence" value="ECO:0007669"/>
    <property type="project" value="TreeGrafter"/>
</dbReference>
<comment type="cofactor">
    <cofactor evidence="1">
        <name>Mn(2+)</name>
        <dbReference type="ChEBI" id="CHEBI:29035"/>
    </cofactor>
</comment>
<reference evidence="12 13" key="1">
    <citation type="journal article" date="2015" name="Genome Announc.">
        <title>Complete Genome Sequence of 'Candidatus Liberibacter africanus,' a Bacterium Associated with Citrus Huanglongbing.</title>
        <authorList>
            <person name="Lin H."/>
            <person name="Pietersen G."/>
            <person name="Han C."/>
            <person name="Read D.A."/>
            <person name="Lou B."/>
            <person name="Gupta G."/>
            <person name="Civerolo E.L."/>
        </authorList>
    </citation>
    <scope>NUCLEOTIDE SEQUENCE [LARGE SCALE GENOMIC DNA]</scope>
    <source>
        <strain evidence="12 13">PTSAPSY</strain>
    </source>
</reference>
<dbReference type="EC" id="6.3.2.3" evidence="10"/>
<evidence type="ECO:0000256" key="2">
    <source>
        <dbReference type="ARBA" id="ARBA00001946"/>
    </source>
</evidence>